<feature type="compositionally biased region" description="Pro residues" evidence="1">
    <location>
        <begin position="76"/>
        <end position="93"/>
    </location>
</feature>
<feature type="compositionally biased region" description="Low complexity" evidence="1">
    <location>
        <begin position="313"/>
        <end position="323"/>
    </location>
</feature>
<feature type="region of interest" description="Disordered" evidence="1">
    <location>
        <begin position="279"/>
        <end position="363"/>
    </location>
</feature>
<feature type="compositionally biased region" description="Low complexity" evidence="1">
    <location>
        <begin position="292"/>
        <end position="302"/>
    </location>
</feature>
<feature type="region of interest" description="Disordered" evidence="1">
    <location>
        <begin position="70"/>
        <end position="110"/>
    </location>
</feature>
<dbReference type="EMBL" id="RWGY01000011">
    <property type="protein sequence ID" value="TVU30851.1"/>
    <property type="molecule type" value="Genomic_DNA"/>
</dbReference>
<dbReference type="Proteomes" id="UP000324897">
    <property type="component" value="Chromosome 1"/>
</dbReference>
<dbReference type="AlphaFoldDB" id="A0A5J9V642"/>
<accession>A0A5J9V642</accession>
<gene>
    <name evidence="2" type="ORF">EJB05_22495</name>
</gene>
<feature type="region of interest" description="Disordered" evidence="1">
    <location>
        <begin position="384"/>
        <end position="428"/>
    </location>
</feature>
<keyword evidence="3" id="KW-1185">Reference proteome</keyword>
<reference evidence="2 3" key="1">
    <citation type="journal article" date="2019" name="Sci. Rep.">
        <title>A high-quality genome of Eragrostis curvula grass provides insights into Poaceae evolution and supports new strategies to enhance forage quality.</title>
        <authorList>
            <person name="Carballo J."/>
            <person name="Santos B.A.C.M."/>
            <person name="Zappacosta D."/>
            <person name="Garbus I."/>
            <person name="Selva J.P."/>
            <person name="Gallo C.A."/>
            <person name="Diaz A."/>
            <person name="Albertini E."/>
            <person name="Caccamo M."/>
            <person name="Echenique V."/>
        </authorList>
    </citation>
    <scope>NUCLEOTIDE SEQUENCE [LARGE SCALE GENOMIC DNA]</scope>
    <source>
        <strain evidence="3">cv. Victoria</strain>
        <tissue evidence="2">Leaf</tissue>
    </source>
</reference>
<dbReference type="OrthoDB" id="693905at2759"/>
<comment type="caution">
    <text evidence="2">The sequence shown here is derived from an EMBL/GenBank/DDBJ whole genome shotgun (WGS) entry which is preliminary data.</text>
</comment>
<sequence>MAAADPQAFFLTPPPRHLAELRIDTAPSAVAFSAPCAAAGAGRNKRRCLVPASSVRKRMLLELAPFDVAPASAPASTPPPPPSRTPSPSPSPSPVASRAGSTRSPAGEFSFDTAPRVALPAPASPGNIFAFLENAAWTPGGSEPRSALPFLAPQGQTAKPAVGFFSFLAAAERPKTPTSTGPTANGGFVFAAPPEGPLTPTSTNTSGGLSFLASPKQPLTPMGSTATGGFVASSEPFLMPAGKGAVAPLISLKPARTGSNDAGDNFAFPSPSAAAKESMPAAVGLATPPSVPRASRSSPPLRKSGDGSRKRLSLFLRRAATLAARRRSQRQQQFTPPPQKIAKTNASAAGEASRSSVMSGSRASPCCTFFTSPSKDAAKQEAKKVCSEASRSPAGSRCSSPARPATPEKVNKPEREEEVYSSPRERAPDSPVVLCSGAEVVVRVTCKCGVHKEFCFDHRL</sequence>
<organism evidence="2 3">
    <name type="scientific">Eragrostis curvula</name>
    <name type="common">weeping love grass</name>
    <dbReference type="NCBI Taxonomy" id="38414"/>
    <lineage>
        <taxon>Eukaryota</taxon>
        <taxon>Viridiplantae</taxon>
        <taxon>Streptophyta</taxon>
        <taxon>Embryophyta</taxon>
        <taxon>Tracheophyta</taxon>
        <taxon>Spermatophyta</taxon>
        <taxon>Magnoliopsida</taxon>
        <taxon>Liliopsida</taxon>
        <taxon>Poales</taxon>
        <taxon>Poaceae</taxon>
        <taxon>PACMAD clade</taxon>
        <taxon>Chloridoideae</taxon>
        <taxon>Eragrostideae</taxon>
        <taxon>Eragrostidinae</taxon>
        <taxon>Eragrostis</taxon>
    </lineage>
</organism>
<dbReference type="Gramene" id="TVU30851">
    <property type="protein sequence ID" value="TVU30851"/>
    <property type="gene ID" value="EJB05_22495"/>
</dbReference>
<proteinExistence type="predicted"/>
<evidence type="ECO:0000313" key="2">
    <source>
        <dbReference type="EMBL" id="TVU30851.1"/>
    </source>
</evidence>
<feature type="compositionally biased region" description="Low complexity" evidence="1">
    <location>
        <begin position="352"/>
        <end position="363"/>
    </location>
</feature>
<protein>
    <submittedName>
        <fullName evidence="2">Uncharacterized protein</fullName>
    </submittedName>
</protein>
<evidence type="ECO:0000313" key="3">
    <source>
        <dbReference type="Proteomes" id="UP000324897"/>
    </source>
</evidence>
<evidence type="ECO:0000256" key="1">
    <source>
        <dbReference type="SAM" id="MobiDB-lite"/>
    </source>
</evidence>
<name>A0A5J9V642_9POAL</name>
<feature type="non-terminal residue" evidence="2">
    <location>
        <position position="1"/>
    </location>
</feature>